<name>G0SDC9_CHATD</name>
<protein>
    <submittedName>
        <fullName evidence="1">Uncharacterized protein</fullName>
    </submittedName>
</protein>
<organism evidence="2">
    <name type="scientific">Chaetomium thermophilum (strain DSM 1495 / CBS 144.50 / IMI 039719)</name>
    <name type="common">Thermochaetoides thermophila</name>
    <dbReference type="NCBI Taxonomy" id="759272"/>
    <lineage>
        <taxon>Eukaryota</taxon>
        <taxon>Fungi</taxon>
        <taxon>Dikarya</taxon>
        <taxon>Ascomycota</taxon>
        <taxon>Pezizomycotina</taxon>
        <taxon>Sordariomycetes</taxon>
        <taxon>Sordariomycetidae</taxon>
        <taxon>Sordariales</taxon>
        <taxon>Chaetomiaceae</taxon>
        <taxon>Thermochaetoides</taxon>
    </lineage>
</organism>
<evidence type="ECO:0000313" key="2">
    <source>
        <dbReference type="Proteomes" id="UP000008066"/>
    </source>
</evidence>
<dbReference type="Proteomes" id="UP000008066">
    <property type="component" value="Unassembled WGS sequence"/>
</dbReference>
<reference evidence="1 2" key="1">
    <citation type="journal article" date="2011" name="Cell">
        <title>Insight into structure and assembly of the nuclear pore complex by utilizing the genome of a eukaryotic thermophile.</title>
        <authorList>
            <person name="Amlacher S."/>
            <person name="Sarges P."/>
            <person name="Flemming D."/>
            <person name="van Noort V."/>
            <person name="Kunze R."/>
            <person name="Devos D.P."/>
            <person name="Arumugam M."/>
            <person name="Bork P."/>
            <person name="Hurt E."/>
        </authorList>
    </citation>
    <scope>NUCLEOTIDE SEQUENCE [LARGE SCALE GENOMIC DNA]</scope>
    <source>
        <strain evidence="2">DSM 1495 / CBS 144.50 / IMI 039719</strain>
    </source>
</reference>
<sequence>MKLRSFLKRLSHAKSLIILETDDFRLTPHKMGQIVNGLPRLQRLHLGSRKWENPPDVLSRELLVSEAKKASYHLDKATEFPTDYPNLYPDPITDFPHLPHLQTFRCRSYIKPSLLKPLLEPAAQNGSLEVLELAIDPTFRFPSDPRIRHLLHNAEPIQHPATDLSFAQSENLHTLGLRDFNWADADSHGSVLASTFNGKPLLDWIECFPKLHTVMAYPGMYEQAAGFMLELIRHPSVKELHQSVLSGIMWDEAKKLAAEHGVKLHHTVNFVPAGWYEWYKEGWQ</sequence>
<dbReference type="GeneID" id="18259171"/>
<gene>
    <name evidence="1" type="ORF">CTHT_0051330</name>
</gene>
<proteinExistence type="predicted"/>
<evidence type="ECO:0000313" key="1">
    <source>
        <dbReference type="EMBL" id="EGS18530.1"/>
    </source>
</evidence>
<accession>G0SDC9</accession>
<dbReference type="STRING" id="759272.G0SDC9"/>
<dbReference type="HOGENOM" id="CLU_980063_0_0_1"/>
<dbReference type="KEGG" id="cthr:CTHT_0051330"/>
<dbReference type="EMBL" id="GL988045">
    <property type="protein sequence ID" value="EGS18530.1"/>
    <property type="molecule type" value="Genomic_DNA"/>
</dbReference>
<dbReference type="AlphaFoldDB" id="G0SDC9"/>
<dbReference type="RefSeq" id="XP_006695475.1">
    <property type="nucleotide sequence ID" value="XM_006695412.1"/>
</dbReference>
<dbReference type="eggNOG" id="ENOG502S69X">
    <property type="taxonomic scope" value="Eukaryota"/>
</dbReference>
<dbReference type="OrthoDB" id="629492at2759"/>
<keyword evidence="2" id="KW-1185">Reference proteome</keyword>